<comment type="caution">
    <text evidence="2">The sequence shown here is derived from an EMBL/GenBank/DDBJ whole genome shotgun (WGS) entry which is preliminary data.</text>
</comment>
<dbReference type="RefSeq" id="WP_151860345.1">
    <property type="nucleotide sequence ID" value="NZ_WBZC01000012.1"/>
</dbReference>
<keyword evidence="3" id="KW-1185">Reference proteome</keyword>
<reference evidence="2 3" key="1">
    <citation type="submission" date="2019-10" db="EMBL/GenBank/DDBJ databases">
        <title>Alkaliphilus serpentinus sp. nov. and Alkaliphilus pronyensis sp. nov., two novel anaerobic alkaliphilic species isolated from the serpentinized-hosted hydrothermal field of the Prony Bay (New Caledonia).</title>
        <authorList>
            <person name="Postec A."/>
        </authorList>
    </citation>
    <scope>NUCLEOTIDE SEQUENCE [LARGE SCALE GENOMIC DNA]</scope>
    <source>
        <strain evidence="2 3">LacV</strain>
    </source>
</reference>
<keyword evidence="1" id="KW-1133">Transmembrane helix</keyword>
<gene>
    <name evidence="2" type="ORF">F8154_04215</name>
</gene>
<dbReference type="PANTHER" id="PTHR35007">
    <property type="entry name" value="INTEGRAL MEMBRANE PROTEIN-RELATED"/>
    <property type="match status" value="1"/>
</dbReference>
<evidence type="ECO:0000313" key="3">
    <source>
        <dbReference type="Proteomes" id="UP000432715"/>
    </source>
</evidence>
<keyword evidence="1" id="KW-0812">Transmembrane</keyword>
<sequence length="309" mass="35198">MNSLLFIAFIAMSGGLFITFGLSPFDMATDILKKYAYKEQPLNERIKALTGKKKKKGLKKLIEETKHVLKMTNKENLFMLIVMLSLVFMTFGFFIAITLNNMFLVPVLAIGFSLLPFWYIQFTATKWKKGLNGELETALSIITTSYLRSESIITAIEENVNYINPPVQDVFRAFLTQTKLINANTKMALESLKSKIESSVFHEWVDALIDCQEDKNLKSTLTPIVSKLSDMRMVSAELDYLLYEPIKEFVTMAILLIGNIPLMYMLNKDWYHTLMFTSIGKFVLAICGIVIFVSLAAVVKLSKPVEYKR</sequence>
<evidence type="ECO:0000256" key="1">
    <source>
        <dbReference type="SAM" id="Phobius"/>
    </source>
</evidence>
<proteinExistence type="predicted"/>
<feature type="transmembrane region" description="Helical" evidence="1">
    <location>
        <begin position="77"/>
        <end position="97"/>
    </location>
</feature>
<evidence type="ECO:0008006" key="4">
    <source>
        <dbReference type="Google" id="ProtNLM"/>
    </source>
</evidence>
<evidence type="ECO:0000313" key="2">
    <source>
        <dbReference type="EMBL" id="KAB3536289.1"/>
    </source>
</evidence>
<name>A0A6I0F8J5_9FIRM</name>
<protein>
    <recommendedName>
        <fullName evidence="4">Flp pilus assembly protein TadB</fullName>
    </recommendedName>
</protein>
<dbReference type="Proteomes" id="UP000432715">
    <property type="component" value="Unassembled WGS sequence"/>
</dbReference>
<dbReference type="AlphaFoldDB" id="A0A6I0F8J5"/>
<feature type="transmembrane region" description="Helical" evidence="1">
    <location>
        <begin position="249"/>
        <end position="267"/>
    </location>
</feature>
<dbReference type="OrthoDB" id="9780661at2"/>
<feature type="transmembrane region" description="Helical" evidence="1">
    <location>
        <begin position="6"/>
        <end position="25"/>
    </location>
</feature>
<keyword evidence="1" id="KW-0472">Membrane</keyword>
<feature type="transmembrane region" description="Helical" evidence="1">
    <location>
        <begin position="103"/>
        <end position="120"/>
    </location>
</feature>
<organism evidence="2 3">
    <name type="scientific">Alkaliphilus pronyensis</name>
    <dbReference type="NCBI Taxonomy" id="1482732"/>
    <lineage>
        <taxon>Bacteria</taxon>
        <taxon>Bacillati</taxon>
        <taxon>Bacillota</taxon>
        <taxon>Clostridia</taxon>
        <taxon>Peptostreptococcales</taxon>
        <taxon>Natronincolaceae</taxon>
        <taxon>Alkaliphilus</taxon>
    </lineage>
</organism>
<accession>A0A6I0F8J5</accession>
<feature type="transmembrane region" description="Helical" evidence="1">
    <location>
        <begin position="279"/>
        <end position="299"/>
    </location>
</feature>
<dbReference type="PANTHER" id="PTHR35007:SF1">
    <property type="entry name" value="PILUS ASSEMBLY PROTEIN"/>
    <property type="match status" value="1"/>
</dbReference>
<dbReference type="EMBL" id="WBZC01000012">
    <property type="protein sequence ID" value="KAB3536289.1"/>
    <property type="molecule type" value="Genomic_DNA"/>
</dbReference>